<sequence length="80" mass="9257">MIDDGCKYPGCPKRARKTWALVPLCDDHHEVIRAETQRYYNGSVNAKYNLRLEYLKIAKLIPWSRLKMGEVLPDGSLRGH</sequence>
<gene>
    <name evidence="1" type="ORF">H4Q31_01235</name>
</gene>
<accession>A0A841T3N6</accession>
<dbReference type="RefSeq" id="WP_185177251.1">
    <property type="nucleotide sequence ID" value="NZ_CBCSEP010000012.1"/>
</dbReference>
<dbReference type="Proteomes" id="UP000574133">
    <property type="component" value="Unassembled WGS sequence"/>
</dbReference>
<organism evidence="1 2">
    <name type="scientific">Cohnella lubricantis</name>
    <dbReference type="NCBI Taxonomy" id="2163172"/>
    <lineage>
        <taxon>Bacteria</taxon>
        <taxon>Bacillati</taxon>
        <taxon>Bacillota</taxon>
        <taxon>Bacilli</taxon>
        <taxon>Bacillales</taxon>
        <taxon>Paenibacillaceae</taxon>
        <taxon>Cohnella</taxon>
    </lineage>
</organism>
<comment type="caution">
    <text evidence="1">The sequence shown here is derived from an EMBL/GenBank/DDBJ whole genome shotgun (WGS) entry which is preliminary data.</text>
</comment>
<protein>
    <recommendedName>
        <fullName evidence="3">HNH endonuclease</fullName>
    </recommendedName>
</protein>
<evidence type="ECO:0008006" key="3">
    <source>
        <dbReference type="Google" id="ProtNLM"/>
    </source>
</evidence>
<keyword evidence="2" id="KW-1185">Reference proteome</keyword>
<dbReference type="AlphaFoldDB" id="A0A841T3N6"/>
<name>A0A841T3N6_9BACL</name>
<evidence type="ECO:0000313" key="2">
    <source>
        <dbReference type="Proteomes" id="UP000574133"/>
    </source>
</evidence>
<dbReference type="EMBL" id="JACJVN010000007">
    <property type="protein sequence ID" value="MBB6675944.1"/>
    <property type="molecule type" value="Genomic_DNA"/>
</dbReference>
<proteinExistence type="predicted"/>
<evidence type="ECO:0000313" key="1">
    <source>
        <dbReference type="EMBL" id="MBB6675944.1"/>
    </source>
</evidence>
<reference evidence="1 2" key="1">
    <citation type="submission" date="2020-08" db="EMBL/GenBank/DDBJ databases">
        <title>Cohnella phylogeny.</title>
        <authorList>
            <person name="Dunlap C."/>
        </authorList>
    </citation>
    <scope>NUCLEOTIDE SEQUENCE [LARGE SCALE GENOMIC DNA]</scope>
    <source>
        <strain evidence="1 2">DSM 103658</strain>
    </source>
</reference>